<protein>
    <submittedName>
        <fullName evidence="1">Uncharacterized protein</fullName>
    </submittedName>
</protein>
<dbReference type="AlphaFoldDB" id="A0A8J2KRQ4"/>
<dbReference type="EMBL" id="CAJVCH010524795">
    <property type="protein sequence ID" value="CAG7821904.1"/>
    <property type="molecule type" value="Genomic_DNA"/>
</dbReference>
<accession>A0A8J2KRQ4</accession>
<comment type="caution">
    <text evidence="1">The sequence shown here is derived from an EMBL/GenBank/DDBJ whole genome shotgun (WGS) entry which is preliminary data.</text>
</comment>
<organism evidence="1 2">
    <name type="scientific">Allacma fusca</name>
    <dbReference type="NCBI Taxonomy" id="39272"/>
    <lineage>
        <taxon>Eukaryota</taxon>
        <taxon>Metazoa</taxon>
        <taxon>Ecdysozoa</taxon>
        <taxon>Arthropoda</taxon>
        <taxon>Hexapoda</taxon>
        <taxon>Collembola</taxon>
        <taxon>Symphypleona</taxon>
        <taxon>Sminthuridae</taxon>
        <taxon>Allacma</taxon>
    </lineage>
</organism>
<gene>
    <name evidence="1" type="ORF">AFUS01_LOCUS32209</name>
</gene>
<proteinExistence type="predicted"/>
<evidence type="ECO:0000313" key="1">
    <source>
        <dbReference type="EMBL" id="CAG7821904.1"/>
    </source>
</evidence>
<sequence length="112" mass="13024">YCLQDAWLVSKLIFRNPSDIEEEEEEDLSQSIISHFCNMSSCSGSPLRYLVSKSSEYQQYFKTVCKQKNPGLVFPPSTRYASAKKRQFDDHQLRSVKVRRALFKCESSQESQ</sequence>
<reference evidence="1" key="1">
    <citation type="submission" date="2021-06" db="EMBL/GenBank/DDBJ databases">
        <authorList>
            <person name="Hodson N. C."/>
            <person name="Mongue J. A."/>
            <person name="Jaron S. K."/>
        </authorList>
    </citation>
    <scope>NUCLEOTIDE SEQUENCE</scope>
</reference>
<keyword evidence="2" id="KW-1185">Reference proteome</keyword>
<dbReference type="Proteomes" id="UP000708208">
    <property type="component" value="Unassembled WGS sequence"/>
</dbReference>
<name>A0A8J2KRQ4_9HEXA</name>
<evidence type="ECO:0000313" key="2">
    <source>
        <dbReference type="Proteomes" id="UP000708208"/>
    </source>
</evidence>
<feature type="non-terminal residue" evidence="1">
    <location>
        <position position="1"/>
    </location>
</feature>